<organism evidence="1 2">
    <name type="scientific">Tanacetum coccineum</name>
    <dbReference type="NCBI Taxonomy" id="301880"/>
    <lineage>
        <taxon>Eukaryota</taxon>
        <taxon>Viridiplantae</taxon>
        <taxon>Streptophyta</taxon>
        <taxon>Embryophyta</taxon>
        <taxon>Tracheophyta</taxon>
        <taxon>Spermatophyta</taxon>
        <taxon>Magnoliopsida</taxon>
        <taxon>eudicotyledons</taxon>
        <taxon>Gunneridae</taxon>
        <taxon>Pentapetalae</taxon>
        <taxon>asterids</taxon>
        <taxon>campanulids</taxon>
        <taxon>Asterales</taxon>
        <taxon>Asteraceae</taxon>
        <taxon>Asteroideae</taxon>
        <taxon>Anthemideae</taxon>
        <taxon>Anthemidinae</taxon>
        <taxon>Tanacetum</taxon>
    </lineage>
</organism>
<evidence type="ECO:0000313" key="1">
    <source>
        <dbReference type="EMBL" id="GJS68614.1"/>
    </source>
</evidence>
<protein>
    <recommendedName>
        <fullName evidence="3">Reverse transcriptase domain-containing protein</fullName>
    </recommendedName>
</protein>
<evidence type="ECO:0008006" key="3">
    <source>
        <dbReference type="Google" id="ProtNLM"/>
    </source>
</evidence>
<reference evidence="1" key="1">
    <citation type="journal article" date="2022" name="Int. J. Mol. Sci.">
        <title>Draft Genome of Tanacetum Coccineum: Genomic Comparison of Closely Related Tanacetum-Family Plants.</title>
        <authorList>
            <person name="Yamashiro T."/>
            <person name="Shiraishi A."/>
            <person name="Nakayama K."/>
            <person name="Satake H."/>
        </authorList>
    </citation>
    <scope>NUCLEOTIDE SEQUENCE</scope>
</reference>
<name>A0ABQ4XT88_9ASTR</name>
<dbReference type="EMBL" id="BQNB010009803">
    <property type="protein sequence ID" value="GJS68614.1"/>
    <property type="molecule type" value="Genomic_DNA"/>
</dbReference>
<reference evidence="1" key="2">
    <citation type="submission" date="2022-01" db="EMBL/GenBank/DDBJ databases">
        <authorList>
            <person name="Yamashiro T."/>
            <person name="Shiraishi A."/>
            <person name="Satake H."/>
            <person name="Nakayama K."/>
        </authorList>
    </citation>
    <scope>NUCLEOTIDE SEQUENCE</scope>
</reference>
<sequence length="242" mass="27381">MTTVNQGMSVLRKLSGVVASASGLMLSWRSLPFMRRKTTWPGQELQEGWHMTGGSVGVLLLIGIKRTHTCYEYGSLGYSRSLENKRKWNKHSKNTQNQQQPNKEAKLLVKLTLSPTNDNNANIQRRQQGQVRRLIAMNVGIKDTTGGIAQSKRTKVIKTKSEARRFKDKSEKGDLRDSHIVKDFPKYFLRTCRGLPPTRQVEFQIDLVPGVASIARAPYRLAPSKETEVSEQLKELYPTKAL</sequence>
<dbReference type="Proteomes" id="UP001151760">
    <property type="component" value="Unassembled WGS sequence"/>
</dbReference>
<evidence type="ECO:0000313" key="2">
    <source>
        <dbReference type="Proteomes" id="UP001151760"/>
    </source>
</evidence>
<accession>A0ABQ4XT88</accession>
<gene>
    <name evidence="1" type="ORF">Tco_0683179</name>
</gene>
<keyword evidence="2" id="KW-1185">Reference proteome</keyword>
<proteinExistence type="predicted"/>
<comment type="caution">
    <text evidence="1">The sequence shown here is derived from an EMBL/GenBank/DDBJ whole genome shotgun (WGS) entry which is preliminary data.</text>
</comment>